<proteinExistence type="inferred from homology"/>
<dbReference type="PANTHER" id="PTHR31642:SF299">
    <property type="entry name" value="OS02G0653400 PROTEIN"/>
    <property type="match status" value="1"/>
</dbReference>
<sequence length="352" mass="38692">MAKRLHIDAIQTAPPGKVTPPDQARSVFISVPPATVAVIAQTRFQVVMYYNPAGTEESPLTVAARVKESLSAALQERPVLSGRLRKKEAESAGGGRWEVKFNDAGVRLVHATAEVTMADVIGSKEAHEVQAHLAYWDDVTQFEGDGYSIGVSCSLLLADPFFLIKFLVSWAEIHTQMLTPATLLKSSMFHLSYFQRPDRPNRLRSIELALSDTNRHPSSSNPYATMLFEVRQRDSSQSYDAMAIACLREATARLKARPVSEFVLIVSHHVGDLTVKTLANSSSTTTVQSDDVECDVAWWDQFGMEELSLAPGNKPVHVSSQIIFDGNDDGLVVIMIPESETRLLISVTLPNV</sequence>
<accession>A0A8J5K796</accession>
<comment type="similarity">
    <text evidence="1">Belongs to the plant acyltransferase family.</text>
</comment>
<evidence type="ECO:0000313" key="5">
    <source>
        <dbReference type="EMBL" id="KAG6476534.1"/>
    </source>
</evidence>
<keyword evidence="2" id="KW-0808">Transferase</keyword>
<dbReference type="Gene3D" id="3.30.559.10">
    <property type="entry name" value="Chloramphenicol acetyltransferase-like domain"/>
    <property type="match status" value="1"/>
</dbReference>
<dbReference type="InterPro" id="IPR050317">
    <property type="entry name" value="Plant_Fungal_Acyltransferase"/>
</dbReference>
<keyword evidence="3" id="KW-0012">Acyltransferase</keyword>
<dbReference type="AlphaFoldDB" id="A0A8J5K796"/>
<keyword evidence="6" id="KW-1185">Reference proteome</keyword>
<dbReference type="InterPro" id="IPR023213">
    <property type="entry name" value="CAT-like_dom_sf"/>
</dbReference>
<organism evidence="5 6">
    <name type="scientific">Zingiber officinale</name>
    <name type="common">Ginger</name>
    <name type="synonym">Amomum zingiber</name>
    <dbReference type="NCBI Taxonomy" id="94328"/>
    <lineage>
        <taxon>Eukaryota</taxon>
        <taxon>Viridiplantae</taxon>
        <taxon>Streptophyta</taxon>
        <taxon>Embryophyta</taxon>
        <taxon>Tracheophyta</taxon>
        <taxon>Spermatophyta</taxon>
        <taxon>Magnoliopsida</taxon>
        <taxon>Liliopsida</taxon>
        <taxon>Zingiberales</taxon>
        <taxon>Zingiberaceae</taxon>
        <taxon>Zingiber</taxon>
    </lineage>
</organism>
<dbReference type="EMBL" id="JACMSC010000018">
    <property type="protein sequence ID" value="KAG6476534.1"/>
    <property type="molecule type" value="Genomic_DNA"/>
</dbReference>
<dbReference type="Pfam" id="PF02458">
    <property type="entry name" value="Transferase"/>
    <property type="match status" value="1"/>
</dbReference>
<feature type="region of interest" description="Disordered" evidence="4">
    <location>
        <begin position="1"/>
        <end position="21"/>
    </location>
</feature>
<evidence type="ECO:0000256" key="1">
    <source>
        <dbReference type="ARBA" id="ARBA00009861"/>
    </source>
</evidence>
<protein>
    <submittedName>
        <fullName evidence="5">Uncharacterized protein</fullName>
    </submittedName>
</protein>
<name>A0A8J5K796_ZINOF</name>
<comment type="caution">
    <text evidence="5">The sequence shown here is derived from an EMBL/GenBank/DDBJ whole genome shotgun (WGS) entry which is preliminary data.</text>
</comment>
<evidence type="ECO:0000256" key="4">
    <source>
        <dbReference type="SAM" id="MobiDB-lite"/>
    </source>
</evidence>
<evidence type="ECO:0000256" key="2">
    <source>
        <dbReference type="ARBA" id="ARBA00022679"/>
    </source>
</evidence>
<dbReference type="GO" id="GO:0016747">
    <property type="term" value="F:acyltransferase activity, transferring groups other than amino-acyl groups"/>
    <property type="evidence" value="ECO:0007669"/>
    <property type="project" value="TreeGrafter"/>
</dbReference>
<evidence type="ECO:0000313" key="6">
    <source>
        <dbReference type="Proteomes" id="UP000734854"/>
    </source>
</evidence>
<evidence type="ECO:0000256" key="3">
    <source>
        <dbReference type="ARBA" id="ARBA00023315"/>
    </source>
</evidence>
<dbReference type="PANTHER" id="PTHR31642">
    <property type="entry name" value="TRICHOTHECENE 3-O-ACETYLTRANSFERASE"/>
    <property type="match status" value="1"/>
</dbReference>
<reference evidence="5 6" key="1">
    <citation type="submission" date="2020-08" db="EMBL/GenBank/DDBJ databases">
        <title>Plant Genome Project.</title>
        <authorList>
            <person name="Zhang R.-G."/>
        </authorList>
    </citation>
    <scope>NUCLEOTIDE SEQUENCE [LARGE SCALE GENOMIC DNA]</scope>
    <source>
        <tissue evidence="5">Rhizome</tissue>
    </source>
</reference>
<dbReference type="Proteomes" id="UP000734854">
    <property type="component" value="Unassembled WGS sequence"/>
</dbReference>
<gene>
    <name evidence="5" type="ORF">ZIOFF_065776</name>
</gene>